<evidence type="ECO:0000313" key="3">
    <source>
        <dbReference type="Proteomes" id="UP001153069"/>
    </source>
</evidence>
<feature type="compositionally biased region" description="Polar residues" evidence="1">
    <location>
        <begin position="1"/>
        <end position="14"/>
    </location>
</feature>
<evidence type="ECO:0000256" key="1">
    <source>
        <dbReference type="SAM" id="MobiDB-lite"/>
    </source>
</evidence>
<organism evidence="2 3">
    <name type="scientific">Seminavis robusta</name>
    <dbReference type="NCBI Taxonomy" id="568900"/>
    <lineage>
        <taxon>Eukaryota</taxon>
        <taxon>Sar</taxon>
        <taxon>Stramenopiles</taxon>
        <taxon>Ochrophyta</taxon>
        <taxon>Bacillariophyta</taxon>
        <taxon>Bacillariophyceae</taxon>
        <taxon>Bacillariophycidae</taxon>
        <taxon>Naviculales</taxon>
        <taxon>Naviculaceae</taxon>
        <taxon>Seminavis</taxon>
    </lineage>
</organism>
<gene>
    <name evidence="2" type="ORF">SEMRO_316_G115450.1</name>
</gene>
<dbReference type="EMBL" id="CAICTM010000315">
    <property type="protein sequence ID" value="CAB9507674.1"/>
    <property type="molecule type" value="Genomic_DNA"/>
</dbReference>
<dbReference type="AlphaFoldDB" id="A0A9N8DV50"/>
<comment type="caution">
    <text evidence="2">The sequence shown here is derived from an EMBL/GenBank/DDBJ whole genome shotgun (WGS) entry which is preliminary data.</text>
</comment>
<feature type="region of interest" description="Disordered" evidence="1">
    <location>
        <begin position="1"/>
        <end position="54"/>
    </location>
</feature>
<dbReference type="Proteomes" id="UP001153069">
    <property type="component" value="Unassembled WGS sequence"/>
</dbReference>
<reference evidence="2" key="1">
    <citation type="submission" date="2020-06" db="EMBL/GenBank/DDBJ databases">
        <authorList>
            <consortium name="Plant Systems Biology data submission"/>
        </authorList>
    </citation>
    <scope>NUCLEOTIDE SEQUENCE</scope>
    <source>
        <strain evidence="2">D6</strain>
    </source>
</reference>
<proteinExistence type="predicted"/>
<sequence>MTGTANERVVQTESALDLESRGGEKGSNLTPPGVGEALARSEETGVEVGPENESLLNEDGILPVQPEGTDLKVEVAEEGKESLLEEEADGEENGCQHDDDYEIPLPLRGRQFANIDTLHDALETLGLTDYKFQLDSEGYVTIPDTKHNEASDLFETN</sequence>
<keyword evidence="3" id="KW-1185">Reference proteome</keyword>
<protein>
    <submittedName>
        <fullName evidence="2">Uncharacterized protein</fullName>
    </submittedName>
</protein>
<accession>A0A9N8DV50</accession>
<evidence type="ECO:0000313" key="2">
    <source>
        <dbReference type="EMBL" id="CAB9507674.1"/>
    </source>
</evidence>
<name>A0A9N8DV50_9STRA</name>